<evidence type="ECO:0000256" key="1">
    <source>
        <dbReference type="ARBA" id="ARBA00001936"/>
    </source>
</evidence>
<protein>
    <recommendedName>
        <fullName evidence="6 16">CDP-diacylglycerol--glycerol-3-phosphate 3-phosphatidyltransferase</fullName>
        <ecNumber evidence="5 16">2.7.8.5</ecNumber>
    </recommendedName>
</protein>
<evidence type="ECO:0000256" key="11">
    <source>
        <dbReference type="ARBA" id="ARBA00023098"/>
    </source>
</evidence>
<dbReference type="Gene3D" id="1.20.120.1760">
    <property type="match status" value="1"/>
</dbReference>
<feature type="transmembrane region" description="Helical" evidence="18">
    <location>
        <begin position="239"/>
        <end position="259"/>
    </location>
</feature>
<evidence type="ECO:0000256" key="6">
    <source>
        <dbReference type="ARBA" id="ARBA00014944"/>
    </source>
</evidence>
<dbReference type="AlphaFoldDB" id="A0A9W5MYM7"/>
<dbReference type="PANTHER" id="PTHR14269:SF62">
    <property type="entry name" value="CDP-DIACYLGLYCEROL--GLYCEROL-3-PHOSPHATE 3-PHOSPHATIDYLTRANSFERASE 1, CHLOROPLASTIC"/>
    <property type="match status" value="1"/>
</dbReference>
<feature type="transmembrane region" description="Helical" evidence="18">
    <location>
        <begin position="355"/>
        <end position="379"/>
    </location>
</feature>
<feature type="transmembrane region" description="Helical" evidence="18">
    <location>
        <begin position="325"/>
        <end position="349"/>
    </location>
</feature>
<keyword evidence="10 18" id="KW-1133">Transmembrane helix</keyword>
<evidence type="ECO:0000313" key="19">
    <source>
        <dbReference type="EMBL" id="EFC51305.1"/>
    </source>
</evidence>
<dbReference type="InterPro" id="IPR004570">
    <property type="entry name" value="Phosphatidylglycerol_P_synth"/>
</dbReference>
<evidence type="ECO:0000256" key="3">
    <source>
        <dbReference type="ARBA" id="ARBA00005042"/>
    </source>
</evidence>
<dbReference type="EMBL" id="ACEO02000012">
    <property type="protein sequence ID" value="EFC51305.1"/>
    <property type="molecule type" value="Genomic_DNA"/>
</dbReference>
<dbReference type="GO" id="GO:0005737">
    <property type="term" value="C:cytoplasm"/>
    <property type="evidence" value="ECO:0007669"/>
    <property type="project" value="UniProtKB-ARBA"/>
</dbReference>
<dbReference type="Pfam" id="PF01066">
    <property type="entry name" value="CDP-OH_P_transf"/>
    <property type="match status" value="1"/>
</dbReference>
<dbReference type="PANTHER" id="PTHR14269">
    <property type="entry name" value="CDP-DIACYLGLYCEROL--GLYCEROL-3-PHOSPHATE 3-PHOSPHATIDYLTRANSFERASE-RELATED"/>
    <property type="match status" value="1"/>
</dbReference>
<evidence type="ECO:0000256" key="8">
    <source>
        <dbReference type="ARBA" id="ARBA00022679"/>
    </source>
</evidence>
<dbReference type="InterPro" id="IPR043130">
    <property type="entry name" value="CDP-OH_PTrfase_TM_dom"/>
</dbReference>
<evidence type="ECO:0000256" key="12">
    <source>
        <dbReference type="ARBA" id="ARBA00023136"/>
    </source>
</evidence>
<keyword evidence="8 17" id="KW-0808">Transferase</keyword>
<dbReference type="GO" id="GO:0016020">
    <property type="term" value="C:membrane"/>
    <property type="evidence" value="ECO:0007669"/>
    <property type="project" value="UniProtKB-SubCell"/>
</dbReference>
<dbReference type="GO" id="GO:0050793">
    <property type="term" value="P:regulation of developmental process"/>
    <property type="evidence" value="ECO:0007669"/>
    <property type="project" value="UniProtKB-ARBA"/>
</dbReference>
<name>A0A9W5MYM7_NEISU</name>
<dbReference type="GO" id="GO:0036094">
    <property type="term" value="F:small molecule binding"/>
    <property type="evidence" value="ECO:0007669"/>
    <property type="project" value="UniProtKB-ARBA"/>
</dbReference>
<keyword evidence="14" id="KW-1208">Phospholipid metabolism</keyword>
<evidence type="ECO:0000256" key="9">
    <source>
        <dbReference type="ARBA" id="ARBA00022692"/>
    </source>
</evidence>
<proteinExistence type="inferred from homology"/>
<evidence type="ECO:0000256" key="5">
    <source>
        <dbReference type="ARBA" id="ARBA00013170"/>
    </source>
</evidence>
<keyword evidence="12 18" id="KW-0472">Membrane</keyword>
<dbReference type="InterPro" id="IPR000462">
    <property type="entry name" value="CDP-OH_P_trans"/>
</dbReference>
<gene>
    <name evidence="19" type="primary">pgsA</name>
    <name evidence="19" type="ORF">NEISUBOT_05274</name>
</gene>
<accession>A0A9W5MYM7</accession>
<evidence type="ECO:0000256" key="10">
    <source>
        <dbReference type="ARBA" id="ARBA00022989"/>
    </source>
</evidence>
<evidence type="ECO:0000256" key="16">
    <source>
        <dbReference type="NCBIfam" id="TIGR00560"/>
    </source>
</evidence>
<comment type="pathway">
    <text evidence="3">Phospholipid metabolism; phosphatidylglycerol biosynthesis; phosphatidylglycerol from CDP-diacylglycerol: step 1/2.</text>
</comment>
<keyword evidence="7" id="KW-0444">Lipid biosynthesis</keyword>
<keyword evidence="11" id="KW-0443">Lipid metabolism</keyword>
<dbReference type="NCBIfam" id="TIGR00560">
    <property type="entry name" value="pgsA"/>
    <property type="match status" value="1"/>
</dbReference>
<dbReference type="InterPro" id="IPR050324">
    <property type="entry name" value="CDP-alcohol_PTase-I"/>
</dbReference>
<dbReference type="PROSITE" id="PS00379">
    <property type="entry name" value="CDP_ALCOHOL_P_TRANSF"/>
    <property type="match status" value="1"/>
</dbReference>
<feature type="transmembrane region" description="Helical" evidence="18">
    <location>
        <begin position="279"/>
        <end position="304"/>
    </location>
</feature>
<comment type="similarity">
    <text evidence="4 17">Belongs to the CDP-alcohol phosphatidyltransferase class-I family.</text>
</comment>
<dbReference type="GO" id="GO:0008444">
    <property type="term" value="F:CDP-diacylglycerol-glycerol-3-phosphate 3-phosphatidyltransferase activity"/>
    <property type="evidence" value="ECO:0007669"/>
    <property type="project" value="UniProtKB-UniRule"/>
</dbReference>
<evidence type="ECO:0000256" key="14">
    <source>
        <dbReference type="ARBA" id="ARBA00023264"/>
    </source>
</evidence>
<evidence type="ECO:0000313" key="20">
    <source>
        <dbReference type="Proteomes" id="UP000004621"/>
    </source>
</evidence>
<evidence type="ECO:0000256" key="17">
    <source>
        <dbReference type="RuleBase" id="RU003750"/>
    </source>
</evidence>
<comment type="caution">
    <text evidence="19">The sequence shown here is derived from an EMBL/GenBank/DDBJ whole genome shotgun (WGS) entry which is preliminary data.</text>
</comment>
<organism evidence="19 20">
    <name type="scientific">Neisseria subflava NJ9703</name>
    <dbReference type="NCBI Taxonomy" id="546268"/>
    <lineage>
        <taxon>Bacteria</taxon>
        <taxon>Pseudomonadati</taxon>
        <taxon>Pseudomonadota</taxon>
        <taxon>Betaproteobacteria</taxon>
        <taxon>Neisseriales</taxon>
        <taxon>Neisseriaceae</taxon>
        <taxon>Neisseria</taxon>
    </lineage>
</organism>
<comment type="catalytic activity">
    <reaction evidence="15">
        <text>a CDP-1,2-diacyl-sn-glycerol + sn-glycerol 3-phosphate = a 1,2-diacyl-sn-glycero-3-phospho-(1'-sn-glycero-3'-phosphate) + CMP + H(+)</text>
        <dbReference type="Rhea" id="RHEA:12593"/>
        <dbReference type="ChEBI" id="CHEBI:15378"/>
        <dbReference type="ChEBI" id="CHEBI:57597"/>
        <dbReference type="ChEBI" id="CHEBI:58332"/>
        <dbReference type="ChEBI" id="CHEBI:60110"/>
        <dbReference type="ChEBI" id="CHEBI:60377"/>
        <dbReference type="EC" id="2.7.8.5"/>
    </reaction>
</comment>
<evidence type="ECO:0000256" key="4">
    <source>
        <dbReference type="ARBA" id="ARBA00010441"/>
    </source>
</evidence>
<comment type="cofactor">
    <cofactor evidence="1">
        <name>Mn(2+)</name>
        <dbReference type="ChEBI" id="CHEBI:29035"/>
    </cofactor>
</comment>
<dbReference type="InterPro" id="IPR048254">
    <property type="entry name" value="CDP_ALCOHOL_P_TRANSF_CS"/>
</dbReference>
<evidence type="ECO:0000256" key="2">
    <source>
        <dbReference type="ARBA" id="ARBA00004141"/>
    </source>
</evidence>
<comment type="subcellular location">
    <subcellularLocation>
        <location evidence="2">Membrane</location>
        <topology evidence="2">Multi-pass membrane protein</topology>
    </subcellularLocation>
</comment>
<feature type="transmembrane region" description="Helical" evidence="18">
    <location>
        <begin position="204"/>
        <end position="227"/>
    </location>
</feature>
<evidence type="ECO:0000256" key="15">
    <source>
        <dbReference type="ARBA" id="ARBA00048586"/>
    </source>
</evidence>
<dbReference type="GO" id="GO:0046474">
    <property type="term" value="P:glycerophospholipid biosynthetic process"/>
    <property type="evidence" value="ECO:0007669"/>
    <property type="project" value="TreeGrafter"/>
</dbReference>
<dbReference type="FunFam" id="1.20.120.1760:FF:000008">
    <property type="entry name" value="CDP-diacylglycerol--glycerol-3-phosphate 3-phosphatidyltransferase 2"/>
    <property type="match status" value="1"/>
</dbReference>
<reference evidence="19 20" key="1">
    <citation type="submission" date="2010-01" db="EMBL/GenBank/DDBJ databases">
        <authorList>
            <person name="Weinstock G."/>
            <person name="Sodergren E."/>
            <person name="Clifton S."/>
            <person name="Fulton L."/>
            <person name="Fulton B."/>
            <person name="Courtney L."/>
            <person name="Fronick C."/>
            <person name="Harrison M."/>
            <person name="Strong C."/>
            <person name="Farmer C."/>
            <person name="Delahaunty K."/>
            <person name="Markovic C."/>
            <person name="Hall O."/>
            <person name="Minx P."/>
            <person name="Tomlinson C."/>
            <person name="Mitreva M."/>
            <person name="Nelson J."/>
            <person name="Hou S."/>
            <person name="Wollam A."/>
            <person name="Pepin K.H."/>
            <person name="Johnson M."/>
            <person name="Bhonagiri V."/>
            <person name="Nash W.E."/>
            <person name="Warren W."/>
            <person name="Chinwalla A."/>
            <person name="Mardis E.R."/>
            <person name="Wilson R.K."/>
        </authorList>
    </citation>
    <scope>NUCLEOTIDE SEQUENCE [LARGE SCALE GENOMIC DNA]</scope>
    <source>
        <strain evidence="19 20">NJ9703</strain>
    </source>
</reference>
<dbReference type="Proteomes" id="UP000004621">
    <property type="component" value="Unassembled WGS sequence"/>
</dbReference>
<dbReference type="EC" id="2.7.8.5" evidence="5 16"/>
<evidence type="ECO:0000256" key="7">
    <source>
        <dbReference type="ARBA" id="ARBA00022516"/>
    </source>
</evidence>
<keyword evidence="13" id="KW-0594">Phospholipid biosynthesis</keyword>
<keyword evidence="9 18" id="KW-0812">Transmembrane</keyword>
<sequence>MIFSDWRRLTENEVRMAKQVFADSIDFHHIKIYRGIPLIPNANTAIAPNGNIYFPRKHCPDDFTQAGIAYKIWLIHELTHVWQHQRGHKVWLSGLFIMLKGGYRKRKAYAYPIPLPHINQLNIEQQADLIAHYFAATFLPKNIYTPQQPIFQTALADFLHNPHDKNLCPRYLSAKKQHFKKQSEQISYNEQPDTSSKRSQTMPWNIPILLTWMRVLLIPVFTILFYLPNTWIQPQTVNWTAAIIFALAAITDWFDGFLARRWKQTSDFGAFLDPVADKLMVAVALLLLVSLGRTYAIFAMIIIGREITISALREWMAQMGKRGSVAVATIGKFKTTAQMIAIFLLLIGTDKYNDPFYLIGNILMFIASVLTIWSMCYYLKMAWKEFK</sequence>
<evidence type="ECO:0000256" key="13">
    <source>
        <dbReference type="ARBA" id="ARBA00023209"/>
    </source>
</evidence>
<evidence type="ECO:0000256" key="18">
    <source>
        <dbReference type="SAM" id="Phobius"/>
    </source>
</evidence>